<evidence type="ECO:0000256" key="3">
    <source>
        <dbReference type="ARBA" id="ARBA00022687"/>
    </source>
</evidence>
<dbReference type="InterPro" id="IPR043581">
    <property type="entry name" value="Axin-like"/>
</dbReference>
<dbReference type="InterPro" id="IPR016137">
    <property type="entry name" value="RGS"/>
</dbReference>
<feature type="compositionally biased region" description="Low complexity" evidence="5">
    <location>
        <begin position="529"/>
        <end position="538"/>
    </location>
</feature>
<feature type="region of interest" description="Disordered" evidence="5">
    <location>
        <begin position="959"/>
        <end position="996"/>
    </location>
</feature>
<feature type="region of interest" description="Disordered" evidence="5">
    <location>
        <begin position="368"/>
        <end position="417"/>
    </location>
</feature>
<accession>A0A8S1APG5</accession>
<evidence type="ECO:0000256" key="1">
    <source>
        <dbReference type="ARBA" id="ARBA00004496"/>
    </source>
</evidence>
<organism evidence="8 9">
    <name type="scientific">Arctia plantaginis</name>
    <name type="common">Wood tiger moth</name>
    <name type="synonym">Phalaena plantaginis</name>
    <dbReference type="NCBI Taxonomy" id="874455"/>
    <lineage>
        <taxon>Eukaryota</taxon>
        <taxon>Metazoa</taxon>
        <taxon>Ecdysozoa</taxon>
        <taxon>Arthropoda</taxon>
        <taxon>Hexapoda</taxon>
        <taxon>Insecta</taxon>
        <taxon>Pterygota</taxon>
        <taxon>Neoptera</taxon>
        <taxon>Endopterygota</taxon>
        <taxon>Lepidoptera</taxon>
        <taxon>Glossata</taxon>
        <taxon>Ditrysia</taxon>
        <taxon>Noctuoidea</taxon>
        <taxon>Erebidae</taxon>
        <taxon>Arctiinae</taxon>
        <taxon>Arctia</taxon>
    </lineage>
</organism>
<dbReference type="GO" id="GO:0019901">
    <property type="term" value="F:protein kinase binding"/>
    <property type="evidence" value="ECO:0007669"/>
    <property type="project" value="TreeGrafter"/>
</dbReference>
<dbReference type="GO" id="GO:0060090">
    <property type="term" value="F:molecular adaptor activity"/>
    <property type="evidence" value="ECO:0007669"/>
    <property type="project" value="TreeGrafter"/>
</dbReference>
<dbReference type="Pfam" id="PF00615">
    <property type="entry name" value="RGS"/>
    <property type="match status" value="1"/>
</dbReference>
<dbReference type="InterPro" id="IPR001158">
    <property type="entry name" value="DIX"/>
</dbReference>
<dbReference type="InterPro" id="IPR038207">
    <property type="entry name" value="DIX_dom_sf"/>
</dbReference>
<feature type="region of interest" description="Disordered" evidence="5">
    <location>
        <begin position="522"/>
        <end position="606"/>
    </location>
</feature>
<dbReference type="GO" id="GO:0090090">
    <property type="term" value="P:negative regulation of canonical Wnt signaling pathway"/>
    <property type="evidence" value="ECO:0007669"/>
    <property type="project" value="InterPro"/>
</dbReference>
<dbReference type="Gene3D" id="1.10.196.10">
    <property type="match status" value="1"/>
</dbReference>
<keyword evidence="3 4" id="KW-0879">Wnt signaling pathway</keyword>
<feature type="compositionally biased region" description="Basic residues" evidence="5">
    <location>
        <begin position="908"/>
        <end position="917"/>
    </location>
</feature>
<dbReference type="PANTHER" id="PTHR46102">
    <property type="entry name" value="AXIN"/>
    <property type="match status" value="1"/>
</dbReference>
<dbReference type="SMART" id="SM00315">
    <property type="entry name" value="RGS"/>
    <property type="match status" value="1"/>
</dbReference>
<name>A0A8S1APG5_ARCPL</name>
<dbReference type="InterPro" id="IPR014936">
    <property type="entry name" value="Axin_b-cat-bd"/>
</dbReference>
<feature type="compositionally biased region" description="Low complexity" evidence="5">
    <location>
        <begin position="629"/>
        <end position="645"/>
    </location>
</feature>
<evidence type="ECO:0000313" key="8">
    <source>
        <dbReference type="EMBL" id="CAB3251958.1"/>
    </source>
</evidence>
<dbReference type="GO" id="GO:0031625">
    <property type="term" value="F:ubiquitin protein ligase binding"/>
    <property type="evidence" value="ECO:0007669"/>
    <property type="project" value="TreeGrafter"/>
</dbReference>
<dbReference type="SMART" id="SM00021">
    <property type="entry name" value="DAX"/>
    <property type="match status" value="1"/>
</dbReference>
<dbReference type="Gene3D" id="1.10.167.10">
    <property type="entry name" value="Regulator of G-protein Signalling 4, domain 2"/>
    <property type="match status" value="1"/>
</dbReference>
<evidence type="ECO:0000313" key="9">
    <source>
        <dbReference type="Proteomes" id="UP000494106"/>
    </source>
</evidence>
<dbReference type="Gene3D" id="2.40.240.130">
    <property type="match status" value="1"/>
</dbReference>
<dbReference type="AlphaFoldDB" id="A0A8S1APG5"/>
<evidence type="ECO:0000259" key="7">
    <source>
        <dbReference type="PROSITE" id="PS50841"/>
    </source>
</evidence>
<evidence type="ECO:0008006" key="10">
    <source>
        <dbReference type="Google" id="ProtNLM"/>
    </source>
</evidence>
<proteinExistence type="predicted"/>
<dbReference type="InterPro" id="IPR036305">
    <property type="entry name" value="RGS_sf"/>
</dbReference>
<reference evidence="8 9" key="1">
    <citation type="submission" date="2020-04" db="EMBL/GenBank/DDBJ databases">
        <authorList>
            <person name="Wallbank WR R."/>
            <person name="Pardo Diaz C."/>
            <person name="Kozak K."/>
            <person name="Martin S."/>
            <person name="Jiggins C."/>
            <person name="Moest M."/>
            <person name="Warren A I."/>
            <person name="Byers J.R.P. K."/>
            <person name="Montejo-Kovacevich G."/>
            <person name="Yen C E."/>
        </authorList>
    </citation>
    <scope>NUCLEOTIDE SEQUENCE [LARGE SCALE GENOMIC DNA]</scope>
</reference>
<dbReference type="SUPFAM" id="SSF54236">
    <property type="entry name" value="Ubiquitin-like"/>
    <property type="match status" value="1"/>
</dbReference>
<comment type="caution">
    <text evidence="8">The sequence shown here is derived from an EMBL/GenBank/DDBJ whole genome shotgun (WGS) entry which is preliminary data.</text>
</comment>
<dbReference type="EMBL" id="CADEBC010000551">
    <property type="protein sequence ID" value="CAB3251958.1"/>
    <property type="molecule type" value="Genomic_DNA"/>
</dbReference>
<protein>
    <recommendedName>
        <fullName evidence="10">Axin</fullName>
    </recommendedName>
</protein>
<evidence type="ECO:0000256" key="2">
    <source>
        <dbReference type="ARBA" id="ARBA00022490"/>
    </source>
</evidence>
<dbReference type="GO" id="GO:0032436">
    <property type="term" value="P:positive regulation of proteasomal ubiquitin-dependent protein catabolic process"/>
    <property type="evidence" value="ECO:0007669"/>
    <property type="project" value="TreeGrafter"/>
</dbReference>
<dbReference type="Pfam" id="PF00778">
    <property type="entry name" value="DIX"/>
    <property type="match status" value="1"/>
</dbReference>
<feature type="region of interest" description="Disordered" evidence="5">
    <location>
        <begin position="623"/>
        <end position="646"/>
    </location>
</feature>
<dbReference type="PROSITE" id="PS50841">
    <property type="entry name" value="DIX"/>
    <property type="match status" value="1"/>
</dbReference>
<evidence type="ECO:0000256" key="4">
    <source>
        <dbReference type="PROSITE-ProRule" id="PRU00069"/>
    </source>
</evidence>
<dbReference type="OrthoDB" id="10007451at2759"/>
<dbReference type="PANTHER" id="PTHR46102:SF2">
    <property type="entry name" value="AXIN"/>
    <property type="match status" value="1"/>
</dbReference>
<feature type="compositionally biased region" description="Low complexity" evidence="5">
    <location>
        <begin position="546"/>
        <end position="564"/>
    </location>
</feature>
<evidence type="ECO:0000259" key="6">
    <source>
        <dbReference type="PROSITE" id="PS50132"/>
    </source>
</evidence>
<keyword evidence="9" id="KW-1185">Reference proteome</keyword>
<comment type="subcellular location">
    <subcellularLocation>
        <location evidence="1">Cytoplasm</location>
    </subcellularLocation>
</comment>
<feature type="domain" description="DIX" evidence="7">
    <location>
        <begin position="999"/>
        <end position="1080"/>
    </location>
</feature>
<dbReference type="PROSITE" id="PS50132">
    <property type="entry name" value="RGS"/>
    <property type="match status" value="1"/>
</dbReference>
<dbReference type="Pfam" id="PF08833">
    <property type="entry name" value="Axin_b-cat_bind"/>
    <property type="match status" value="1"/>
</dbReference>
<feature type="compositionally biased region" description="Basic and acidic residues" evidence="5">
    <location>
        <begin position="959"/>
        <end position="979"/>
    </location>
</feature>
<dbReference type="InterPro" id="IPR029071">
    <property type="entry name" value="Ubiquitin-like_domsf"/>
</dbReference>
<feature type="region of interest" description="Disordered" evidence="5">
    <location>
        <begin position="660"/>
        <end position="917"/>
    </location>
</feature>
<evidence type="ECO:0000256" key="5">
    <source>
        <dbReference type="SAM" id="MobiDB-lite"/>
    </source>
</evidence>
<dbReference type="GO" id="GO:0008013">
    <property type="term" value="F:beta-catenin binding"/>
    <property type="evidence" value="ECO:0007669"/>
    <property type="project" value="TreeGrafter"/>
</dbReference>
<dbReference type="Proteomes" id="UP000494106">
    <property type="component" value="Unassembled WGS sequence"/>
</dbReference>
<feature type="region of interest" description="Disordered" evidence="5">
    <location>
        <begin position="111"/>
        <end position="132"/>
    </location>
</feature>
<dbReference type="GO" id="GO:0005737">
    <property type="term" value="C:cytoplasm"/>
    <property type="evidence" value="ECO:0007669"/>
    <property type="project" value="UniProtKB-SubCell"/>
</dbReference>
<feature type="compositionally biased region" description="Polar residues" evidence="5">
    <location>
        <begin position="378"/>
        <end position="398"/>
    </location>
</feature>
<dbReference type="GO" id="GO:0005886">
    <property type="term" value="C:plasma membrane"/>
    <property type="evidence" value="ECO:0007669"/>
    <property type="project" value="TreeGrafter"/>
</dbReference>
<keyword evidence="2" id="KW-0963">Cytoplasm</keyword>
<dbReference type="GO" id="GO:0016055">
    <property type="term" value="P:Wnt signaling pathway"/>
    <property type="evidence" value="ECO:0007669"/>
    <property type="project" value="UniProtKB-KW"/>
</dbReference>
<dbReference type="GO" id="GO:0048468">
    <property type="term" value="P:cell development"/>
    <property type="evidence" value="ECO:0007669"/>
    <property type="project" value="TreeGrafter"/>
</dbReference>
<dbReference type="SUPFAM" id="SSF48097">
    <property type="entry name" value="Regulator of G-protein signaling, RGS"/>
    <property type="match status" value="1"/>
</dbReference>
<dbReference type="InterPro" id="IPR044926">
    <property type="entry name" value="RGS_subdomain_2"/>
</dbReference>
<gene>
    <name evidence="8" type="ORF">APLA_LOCUS13274</name>
</gene>
<feature type="domain" description="RGS" evidence="6">
    <location>
        <begin position="170"/>
        <end position="287"/>
    </location>
</feature>
<dbReference type="GO" id="GO:0030877">
    <property type="term" value="C:beta-catenin destruction complex"/>
    <property type="evidence" value="ECO:0007669"/>
    <property type="project" value="TreeGrafter"/>
</dbReference>
<dbReference type="InterPro" id="IPR024066">
    <property type="entry name" value="RGS_subdom1/3"/>
</dbReference>
<dbReference type="GO" id="GO:0005634">
    <property type="term" value="C:nucleus"/>
    <property type="evidence" value="ECO:0007669"/>
    <property type="project" value="TreeGrafter"/>
</dbReference>
<sequence>MVNQKALERLEAWTFDRGLSVNEDDILLIYTTIQLRFKDYAKLREQKQTPTCSGIELLHSVFKYKLFRNISFPCMQVVSRHAARGWEKGLCAMSHTPIGGHPQGWEHKLAERSSLPPASGEEKSKSQSKHVFTQPHLSKVGMAWREQTEGSSGSSARSPASPPYMRWARSLHELLEDAEGVRLFRKYVGGAGGLHVDRLNFYFAVQGLRQESDPSKIRQVVSAIYKFLRKSQLAMPEELKAQVKQSLKDGSNIEKTIFDNMEQEVTRAITESTYQSFLRSEAYVSYVSAATQPLSSPDTDPPHLVREMATGGLATLHEGQELAAGGAPPPRLTHDALLATQSRRLHSDVAPHRKRSVYSAHVSYGGYCPASRQDSERASLSSGRTDSDAVSLSGSSVDGMSVRGVRESRESRHRPRLHGLDRHAVINKEQDTAMVIPRTARVQSEQLRVLPPSEFAPLLIEKLERVRRDQDAKDRLEKRLAEGDGEEVQSSQALPPQLVAAAIREKLQLDDDNDQDILDQHVSRVWSERTPGASPPGGRRARPRHAPASQAPHASRRAPSALSADSGHYDAPPDSLHHPHSLTRSHAPSALSADSGHYDAPPDSLHHPHSLTSQVCHCIATRPPRCRPTRATTPRRPTRCTTRTRSLAGMSLYSHAPSALSADSGHYDAPPDSLHHPHSLTRSHAPSALSADSGHYDAPPDSLHHPHSLTRSHAPSALSADSGHYDAPPDSLHHPHSLTRSHAPSALSADSGHYDAPPDSLHHPHSLTRSHAPSALSADSGHYDAPPDSLHHPHSLTRSHAPSALSADSGHYDAPPDSLHHPHSLTRSHAPSALSADSGHYDAPPDSLHHPHSLTRSHAPSALSADSGHYDAPPDSLHHPHSLTRSHAPSALSADSGHYDAPPDSLHHPHSLTRRSFSKKTVTELTDSGVSVVSEGVGVEPRILLWMAEGERLERRALRDLSRGSSADRDEHRRKDKQQPRTRGSGSKSSSTSGGGAVETHTVVVVTFLDENVPYRFKVPASPLTLKTFKEYLPRKGNYRYFFKTNCADLDTVIQEEVSCDSETLPMFEGKVMARVKSID</sequence>